<gene>
    <name evidence="4" type="ORF">C8P63_10963</name>
</gene>
<dbReference type="SUPFAM" id="SSF46785">
    <property type="entry name" value="Winged helix' DNA-binding domain"/>
    <property type="match status" value="1"/>
</dbReference>
<proteinExistence type="inferred from homology"/>
<dbReference type="Gene3D" id="1.10.10.10">
    <property type="entry name" value="Winged helix-like DNA-binding domain superfamily/Winged helix DNA-binding domain"/>
    <property type="match status" value="1"/>
</dbReference>
<dbReference type="Proteomes" id="UP000244240">
    <property type="component" value="Unassembled WGS sequence"/>
</dbReference>
<dbReference type="GO" id="GO:0042732">
    <property type="term" value="P:D-xylose metabolic process"/>
    <property type="evidence" value="ECO:0007669"/>
    <property type="project" value="UniProtKB-KW"/>
</dbReference>
<comment type="caution">
    <text evidence="4">The sequence shown here is derived from an EMBL/GenBank/DDBJ whole genome shotgun (WGS) entry which is preliminary data.</text>
</comment>
<keyword evidence="4" id="KW-0808">Transferase</keyword>
<dbReference type="GO" id="GO:0016301">
    <property type="term" value="F:kinase activity"/>
    <property type="evidence" value="ECO:0007669"/>
    <property type="project" value="UniProtKB-KW"/>
</dbReference>
<evidence type="ECO:0000256" key="2">
    <source>
        <dbReference type="ARBA" id="ARBA00006479"/>
    </source>
</evidence>
<dbReference type="Gene3D" id="3.30.420.40">
    <property type="match status" value="2"/>
</dbReference>
<organism evidence="4 5">
    <name type="scientific">Melghirimyces profundicolus</name>
    <dbReference type="NCBI Taxonomy" id="1242148"/>
    <lineage>
        <taxon>Bacteria</taxon>
        <taxon>Bacillati</taxon>
        <taxon>Bacillota</taxon>
        <taxon>Bacilli</taxon>
        <taxon>Bacillales</taxon>
        <taxon>Thermoactinomycetaceae</taxon>
        <taxon>Melghirimyces</taxon>
    </lineage>
</organism>
<dbReference type="PROSITE" id="PS01125">
    <property type="entry name" value="ROK"/>
    <property type="match status" value="1"/>
</dbReference>
<dbReference type="InterPro" id="IPR043129">
    <property type="entry name" value="ATPase_NBD"/>
</dbReference>
<sequence>MITYLTLFKKEGVRLIKGNQRLLKKMNRTQVLDLIRREGPLSKAQLAERMKLTFAGVSKIVNDLESSGILFLRGEGRSSGGRKPALYALNATAFYVVAVDLSVDEIHVALMDLSTVTVDETCLAAPGDRTPRSYVEAVRLGVQTLLERSGIPRKKILGVGVSSPGPVNSVTGEVLYPPNLPLWNVVPLKERLEQELRMPVKVEKDANLHALGEKWFGAGRGADNLVYVLVGEGIGGGIVIEGSLYRGTPFGAGEIGHGTVDLHGPRCNCGNYGCLEVMASGLAVIRRIREKIRAGHASPHYPAPEKIQLSNVLKAFQCGDDLTIRELEETSRVIAAGLIGVVNSLRPDMLILGGKLSRGFPLMTDIVKGVIRERVVPALSEQLQIVKGELRDKSGLVGAAALVMEEIFTLQLK</sequence>
<name>A0A2T6BW68_9BACL</name>
<dbReference type="InterPro" id="IPR036388">
    <property type="entry name" value="WH-like_DNA-bd_sf"/>
</dbReference>
<keyword evidence="4" id="KW-0418">Kinase</keyword>
<comment type="similarity">
    <text evidence="2">Belongs to the ROK (NagC/XylR) family.</text>
</comment>
<comment type="function">
    <text evidence="1">Transcriptional repressor of xylose-utilizing enzymes.</text>
</comment>
<protein>
    <submittedName>
        <fullName evidence="4">Glucokinase-like ROK family protein</fullName>
    </submittedName>
</protein>
<evidence type="ECO:0000256" key="1">
    <source>
        <dbReference type="ARBA" id="ARBA00002486"/>
    </source>
</evidence>
<dbReference type="AlphaFoldDB" id="A0A2T6BW68"/>
<dbReference type="SUPFAM" id="SSF53067">
    <property type="entry name" value="Actin-like ATPase domain"/>
    <property type="match status" value="1"/>
</dbReference>
<evidence type="ECO:0000313" key="5">
    <source>
        <dbReference type="Proteomes" id="UP000244240"/>
    </source>
</evidence>
<dbReference type="Pfam" id="PF00480">
    <property type="entry name" value="ROK"/>
    <property type="match status" value="1"/>
</dbReference>
<dbReference type="PANTHER" id="PTHR18964:SF149">
    <property type="entry name" value="BIFUNCTIONAL UDP-N-ACETYLGLUCOSAMINE 2-EPIMERASE_N-ACETYLMANNOSAMINE KINASE"/>
    <property type="match status" value="1"/>
</dbReference>
<keyword evidence="5" id="KW-1185">Reference proteome</keyword>
<dbReference type="Pfam" id="PF13412">
    <property type="entry name" value="HTH_24"/>
    <property type="match status" value="1"/>
</dbReference>
<dbReference type="InterPro" id="IPR036390">
    <property type="entry name" value="WH_DNA-bd_sf"/>
</dbReference>
<dbReference type="InterPro" id="IPR049874">
    <property type="entry name" value="ROK_cs"/>
</dbReference>
<dbReference type="EMBL" id="QBKR01000009">
    <property type="protein sequence ID" value="PTX60299.1"/>
    <property type="molecule type" value="Genomic_DNA"/>
</dbReference>
<dbReference type="PANTHER" id="PTHR18964">
    <property type="entry name" value="ROK (REPRESSOR, ORF, KINASE) FAMILY"/>
    <property type="match status" value="1"/>
</dbReference>
<keyword evidence="3" id="KW-0119">Carbohydrate metabolism</keyword>
<evidence type="ECO:0000313" key="4">
    <source>
        <dbReference type="EMBL" id="PTX60299.1"/>
    </source>
</evidence>
<keyword evidence="3" id="KW-0859">Xylose metabolism</keyword>
<evidence type="ECO:0000256" key="3">
    <source>
        <dbReference type="ARBA" id="ARBA00022629"/>
    </source>
</evidence>
<reference evidence="4 5" key="1">
    <citation type="submission" date="2018-04" db="EMBL/GenBank/DDBJ databases">
        <title>Genomic Encyclopedia of Archaeal and Bacterial Type Strains, Phase II (KMG-II): from individual species to whole genera.</title>
        <authorList>
            <person name="Goeker M."/>
        </authorList>
    </citation>
    <scope>NUCLEOTIDE SEQUENCE [LARGE SCALE GENOMIC DNA]</scope>
    <source>
        <strain evidence="4 5">DSM 45787</strain>
    </source>
</reference>
<dbReference type="InterPro" id="IPR000600">
    <property type="entry name" value="ROK"/>
</dbReference>
<accession>A0A2T6BW68</accession>